<gene>
    <name evidence="6" type="ordered locus">Sthe_2200</name>
</gene>
<dbReference type="InterPro" id="IPR036909">
    <property type="entry name" value="Cyt_c-like_dom_sf"/>
</dbReference>
<evidence type="ECO:0000256" key="1">
    <source>
        <dbReference type="ARBA" id="ARBA00022617"/>
    </source>
</evidence>
<dbReference type="GO" id="GO:0020037">
    <property type="term" value="F:heme binding"/>
    <property type="evidence" value="ECO:0007669"/>
    <property type="project" value="InterPro"/>
</dbReference>
<feature type="domain" description="Cytochrome c" evidence="5">
    <location>
        <begin position="50"/>
        <end position="143"/>
    </location>
</feature>
<reference evidence="7" key="1">
    <citation type="submission" date="2009-11" db="EMBL/GenBank/DDBJ databases">
        <title>The complete chromosome 1 of Sphaerobacter thermophilus DSM 20745.</title>
        <authorList>
            <person name="Lucas S."/>
            <person name="Copeland A."/>
            <person name="Lapidus A."/>
            <person name="Glavina del Rio T."/>
            <person name="Dalin E."/>
            <person name="Tice H."/>
            <person name="Bruce D."/>
            <person name="Goodwin L."/>
            <person name="Pitluck S."/>
            <person name="Kyrpides N."/>
            <person name="Mavromatis K."/>
            <person name="Ivanova N."/>
            <person name="Mikhailova N."/>
            <person name="LaButti K.M."/>
            <person name="Clum A."/>
            <person name="Sun H.I."/>
            <person name="Brettin T."/>
            <person name="Detter J.C."/>
            <person name="Han C."/>
            <person name="Larimer F."/>
            <person name="Land M."/>
            <person name="Hauser L."/>
            <person name="Markowitz V."/>
            <person name="Cheng J.F."/>
            <person name="Hugenholtz P."/>
            <person name="Woyke T."/>
            <person name="Wu D."/>
            <person name="Steenblock K."/>
            <person name="Schneider S."/>
            <person name="Pukall R."/>
            <person name="Goeker M."/>
            <person name="Klenk H.P."/>
            <person name="Eisen J.A."/>
        </authorList>
    </citation>
    <scope>NUCLEOTIDE SEQUENCE [LARGE SCALE GENOMIC DNA]</scope>
    <source>
        <strain evidence="7">ATCC 49802 / DSM 20745 / S 6022</strain>
    </source>
</reference>
<dbReference type="OrthoDB" id="9773456at2"/>
<dbReference type="STRING" id="479434.Sthe_2200"/>
<accession>D1C6J9</accession>
<keyword evidence="7" id="KW-1185">Reference proteome</keyword>
<dbReference type="EMBL" id="CP001823">
    <property type="protein sequence ID" value="ACZ39624.1"/>
    <property type="molecule type" value="Genomic_DNA"/>
</dbReference>
<organism evidence="6 7">
    <name type="scientific">Sphaerobacter thermophilus (strain ATCC 49802 / DSM 20745 / KCCM 41009 / NCIMB 13125 / S 6022)</name>
    <dbReference type="NCBI Taxonomy" id="479434"/>
    <lineage>
        <taxon>Bacteria</taxon>
        <taxon>Pseudomonadati</taxon>
        <taxon>Thermomicrobiota</taxon>
        <taxon>Thermomicrobia</taxon>
        <taxon>Sphaerobacterales</taxon>
        <taxon>Sphaerobacterineae</taxon>
        <taxon>Sphaerobacteraceae</taxon>
        <taxon>Sphaerobacter</taxon>
    </lineage>
</organism>
<dbReference type="RefSeq" id="WP_012872670.1">
    <property type="nucleotide sequence ID" value="NC_013523.1"/>
</dbReference>
<dbReference type="HOGENOM" id="CLU_1956958_0_0_0"/>
<dbReference type="Pfam" id="PF00034">
    <property type="entry name" value="Cytochrom_C"/>
    <property type="match status" value="1"/>
</dbReference>
<dbReference type="Gene3D" id="1.10.760.10">
    <property type="entry name" value="Cytochrome c-like domain"/>
    <property type="match status" value="1"/>
</dbReference>
<protein>
    <submittedName>
        <fullName evidence="6">Cytochrome c class I</fullName>
    </submittedName>
</protein>
<evidence type="ECO:0000313" key="6">
    <source>
        <dbReference type="EMBL" id="ACZ39624.1"/>
    </source>
</evidence>
<evidence type="ECO:0000256" key="2">
    <source>
        <dbReference type="ARBA" id="ARBA00022723"/>
    </source>
</evidence>
<dbReference type="Proteomes" id="UP000002027">
    <property type="component" value="Chromosome 1"/>
</dbReference>
<evidence type="ECO:0000313" key="7">
    <source>
        <dbReference type="Proteomes" id="UP000002027"/>
    </source>
</evidence>
<keyword evidence="1 4" id="KW-0349">Heme</keyword>
<dbReference type="PROSITE" id="PS51007">
    <property type="entry name" value="CYTC"/>
    <property type="match status" value="1"/>
</dbReference>
<sequence>MTRLLGGVLLVLLVFILGTCGMIVATDIYFRTGGSIPIAGSDDSAMTSTDPVERGAAIYSRRCAGCHSNDGSDKIGPTFKGLYGSEVPLEDGSTVIADEAYLHESIVDPSAQIVRGYPKAMPSFRNLSDRDIDDLIAYIRSLQ</sequence>
<dbReference type="GO" id="GO:0009055">
    <property type="term" value="F:electron transfer activity"/>
    <property type="evidence" value="ECO:0007669"/>
    <property type="project" value="InterPro"/>
</dbReference>
<evidence type="ECO:0000256" key="3">
    <source>
        <dbReference type="ARBA" id="ARBA00023004"/>
    </source>
</evidence>
<dbReference type="AlphaFoldDB" id="D1C6J9"/>
<dbReference type="SUPFAM" id="SSF46626">
    <property type="entry name" value="Cytochrome c"/>
    <property type="match status" value="1"/>
</dbReference>
<keyword evidence="3 4" id="KW-0408">Iron</keyword>
<dbReference type="InterPro" id="IPR009056">
    <property type="entry name" value="Cyt_c-like_dom"/>
</dbReference>
<reference evidence="6 7" key="2">
    <citation type="journal article" date="2010" name="Stand. Genomic Sci.">
        <title>Complete genome sequence of Desulfohalobium retbaense type strain (HR(100)).</title>
        <authorList>
            <person name="Spring S."/>
            <person name="Nolan M."/>
            <person name="Lapidus A."/>
            <person name="Glavina Del Rio T."/>
            <person name="Copeland A."/>
            <person name="Tice H."/>
            <person name="Cheng J.F."/>
            <person name="Lucas S."/>
            <person name="Land M."/>
            <person name="Chen F."/>
            <person name="Bruce D."/>
            <person name="Goodwin L."/>
            <person name="Pitluck S."/>
            <person name="Ivanova N."/>
            <person name="Mavromatis K."/>
            <person name="Mikhailova N."/>
            <person name="Pati A."/>
            <person name="Chen A."/>
            <person name="Palaniappan K."/>
            <person name="Hauser L."/>
            <person name="Chang Y.J."/>
            <person name="Jeffries C.D."/>
            <person name="Munk C."/>
            <person name="Kiss H."/>
            <person name="Chain P."/>
            <person name="Han C."/>
            <person name="Brettin T."/>
            <person name="Detter J.C."/>
            <person name="Schuler E."/>
            <person name="Goker M."/>
            <person name="Rohde M."/>
            <person name="Bristow J."/>
            <person name="Eisen J.A."/>
            <person name="Markowitz V."/>
            <person name="Hugenholtz P."/>
            <person name="Kyrpides N.C."/>
            <person name="Klenk H.P."/>
        </authorList>
    </citation>
    <scope>NUCLEOTIDE SEQUENCE [LARGE SCALE GENOMIC DNA]</scope>
    <source>
        <strain evidence="7">ATCC 49802 / DSM 20745 / S 6022</strain>
    </source>
</reference>
<dbReference type="eggNOG" id="COG2010">
    <property type="taxonomic scope" value="Bacteria"/>
</dbReference>
<name>D1C6J9_SPHTD</name>
<evidence type="ECO:0000259" key="5">
    <source>
        <dbReference type="PROSITE" id="PS51007"/>
    </source>
</evidence>
<keyword evidence="2 4" id="KW-0479">Metal-binding</keyword>
<evidence type="ECO:0000256" key="4">
    <source>
        <dbReference type="PROSITE-ProRule" id="PRU00433"/>
    </source>
</evidence>
<dbReference type="KEGG" id="sti:Sthe_2200"/>
<dbReference type="GO" id="GO:0046872">
    <property type="term" value="F:metal ion binding"/>
    <property type="evidence" value="ECO:0007669"/>
    <property type="project" value="UniProtKB-KW"/>
</dbReference>
<proteinExistence type="predicted"/>
<dbReference type="InParanoid" id="D1C6J9"/>